<name>A0A4Q2UR10_9BACT</name>
<protein>
    <submittedName>
        <fullName evidence="2">Adhesin</fullName>
    </submittedName>
</protein>
<organism evidence="2 3">
    <name type="scientific">Spirosoma sordidisoli</name>
    <dbReference type="NCBI Taxonomy" id="2502893"/>
    <lineage>
        <taxon>Bacteria</taxon>
        <taxon>Pseudomonadati</taxon>
        <taxon>Bacteroidota</taxon>
        <taxon>Cytophagia</taxon>
        <taxon>Cytophagales</taxon>
        <taxon>Cytophagaceae</taxon>
        <taxon>Spirosoma</taxon>
    </lineage>
</organism>
<dbReference type="RefSeq" id="WP_077922730.1">
    <property type="nucleotide sequence ID" value="NZ_SBLB01000002.1"/>
</dbReference>
<accession>A0A4Q2UR10</accession>
<feature type="compositionally biased region" description="Acidic residues" evidence="1">
    <location>
        <begin position="23"/>
        <end position="39"/>
    </location>
</feature>
<keyword evidence="3" id="KW-1185">Reference proteome</keyword>
<dbReference type="AlphaFoldDB" id="A0A4Q2UR10"/>
<feature type="region of interest" description="Disordered" evidence="1">
    <location>
        <begin position="1"/>
        <end position="82"/>
    </location>
</feature>
<evidence type="ECO:0000256" key="1">
    <source>
        <dbReference type="SAM" id="MobiDB-lite"/>
    </source>
</evidence>
<proteinExistence type="predicted"/>
<reference evidence="2 3" key="1">
    <citation type="submission" date="2019-01" db="EMBL/GenBank/DDBJ databases">
        <title>Spirosoma flava sp. nov., a propanil-degrading bacterium isolated from herbicide-contaminated soil.</title>
        <authorList>
            <person name="Zhang L."/>
            <person name="Jiang J.-D."/>
        </authorList>
    </citation>
    <scope>NUCLEOTIDE SEQUENCE [LARGE SCALE GENOMIC DNA]</scope>
    <source>
        <strain evidence="2 3">TY50</strain>
    </source>
</reference>
<comment type="caution">
    <text evidence="2">The sequence shown here is derived from an EMBL/GenBank/DDBJ whole genome shotgun (WGS) entry which is preliminary data.</text>
</comment>
<gene>
    <name evidence="2" type="ORF">EQG79_10375</name>
</gene>
<evidence type="ECO:0000313" key="3">
    <source>
        <dbReference type="Proteomes" id="UP000290407"/>
    </source>
</evidence>
<sequence length="82" mass="9093">MLHHPSFEQDDVLMLNPDPETAALDDDDDDFDGGAEFDELGSGATSGYGEDDLEDIDEDFDDDLSEELDDDIDDDLDDDSME</sequence>
<dbReference type="Proteomes" id="UP000290407">
    <property type="component" value="Unassembled WGS sequence"/>
</dbReference>
<feature type="compositionally biased region" description="Acidic residues" evidence="1">
    <location>
        <begin position="49"/>
        <end position="82"/>
    </location>
</feature>
<dbReference type="EMBL" id="SBLB01000002">
    <property type="protein sequence ID" value="RYC70261.1"/>
    <property type="molecule type" value="Genomic_DNA"/>
</dbReference>
<evidence type="ECO:0000313" key="2">
    <source>
        <dbReference type="EMBL" id="RYC70261.1"/>
    </source>
</evidence>